<dbReference type="PANTHER" id="PTHR43615:SF1">
    <property type="entry name" value="PPDK_N DOMAIN-CONTAINING PROTEIN"/>
    <property type="match status" value="1"/>
</dbReference>
<dbReference type="GO" id="GO:0005524">
    <property type="term" value="F:ATP binding"/>
    <property type="evidence" value="ECO:0007669"/>
    <property type="project" value="InterPro"/>
</dbReference>
<dbReference type="SUPFAM" id="SSF52009">
    <property type="entry name" value="Phosphohistidine domain"/>
    <property type="match status" value="1"/>
</dbReference>
<evidence type="ECO:0000259" key="1">
    <source>
        <dbReference type="Pfam" id="PF00391"/>
    </source>
</evidence>
<reference evidence="3" key="1">
    <citation type="submission" date="2020-02" db="EMBL/GenBank/DDBJ databases">
        <authorList>
            <person name="Meier V. D."/>
        </authorList>
    </citation>
    <scope>NUCLEOTIDE SEQUENCE</scope>
    <source>
        <strain evidence="3">AVDCRST_MAG89</strain>
    </source>
</reference>
<feature type="domain" description="Pyruvate phosphate dikinase AMP/ATP-binding" evidence="2">
    <location>
        <begin position="22"/>
        <end position="314"/>
    </location>
</feature>
<dbReference type="InterPro" id="IPR008279">
    <property type="entry name" value="PEP-util_enz_mobile_dom"/>
</dbReference>
<proteinExistence type="predicted"/>
<dbReference type="EMBL" id="CADCTV010001118">
    <property type="protein sequence ID" value="CAA9380287.1"/>
    <property type="molecule type" value="Genomic_DNA"/>
</dbReference>
<name>A0A6J4NE40_9BACT</name>
<evidence type="ECO:0000313" key="3">
    <source>
        <dbReference type="EMBL" id="CAA9380287.1"/>
    </source>
</evidence>
<dbReference type="Gene3D" id="3.50.30.10">
    <property type="entry name" value="Phosphohistidine domain"/>
    <property type="match status" value="1"/>
</dbReference>
<sequence length="897" mass="96917">MTDAAVLSFVLVPSGEPAPASAIGGKARNLALLADAGIGVPPWIVITAAAFDQLVMAASPETDPDTVRTRIQSMALPASFRAQVAGALGAAHLGGSLLAVRSSAVDEDGAEASFAGQFDTVLGVRAHGDALWDAIRRVWASAFSAHAVAYRNRHGGAPPRMAVLVQAMVDAEAAGVAFSADPVHGDPSTAVVSAVYGLGEGLVSGDLDADTYRVRFTGDEPGPVQAQVADKDRAVRLEPDGGSRMVEVSPELRPRPALTDEEARRIATAARRLAEHFGAPQDVEWALPARGDGDERPLCILQTRPITTLGEPAPEPPRTVTPVADGEVRLWDNSNIVESYSGVTTPLTFSFARSVYEQVYLQFCRLLGVSEHLLDEHRHVFANMLGLIGGRVYYNLLNWYRVLALLPGYTVNREFMERMMGVREKLSDPPAVATVAGKWEDTGRTAKMAWRLIAAQRSLKREVPAFHARVDAALKPLAGVDLSTRPADELAALYRNLEGKLLRHWRAPLVNDFFAMIFFGVLVRLVEKWLPGSPPTLANDLLVGEGGIISTEPAKRVLAMAERVAADPALSAVFASEADDGRLWSRLGTEPAFAPFHGEVRAYLDQFGDRCANELKLETLTHGDDPTFIVRLIRTYAQAGTRQDGGHHEAQVRAAAEAAVRQRLGGVRRRVFFAVLHQARTRIRDRENLRFERTRVFGAVRRIFLGIGARLAETGRLDEARDVLYLRVDEIFAHLDGTGVTADLRSLAKLRRAEFAAYDRAPAPPDRFETRGPSADYVAALVPAVAPSGELRGMGCSPGVVRAPVRIVRDPHHAGELAGHILVAERTDPGWTLIFPAVEGVLVQRGSLLSHSAIVARELALPCIVGIPGLMDTLRDGEMVEMDGTAGTLRRLDGVEG</sequence>
<gene>
    <name evidence="3" type="ORF">AVDCRST_MAG89-5328</name>
</gene>
<accession>A0A6J4NE40</accession>
<dbReference type="InterPro" id="IPR002192">
    <property type="entry name" value="PPDK_AMP/ATP-bd"/>
</dbReference>
<dbReference type="PANTHER" id="PTHR43615">
    <property type="entry name" value="PHOSPHOENOLPYRUVATE SYNTHASE-RELATED"/>
    <property type="match status" value="1"/>
</dbReference>
<evidence type="ECO:0000259" key="2">
    <source>
        <dbReference type="Pfam" id="PF01326"/>
    </source>
</evidence>
<organism evidence="3">
    <name type="scientific">uncultured Gemmatimonadota bacterium</name>
    <dbReference type="NCBI Taxonomy" id="203437"/>
    <lineage>
        <taxon>Bacteria</taxon>
        <taxon>Pseudomonadati</taxon>
        <taxon>Gemmatimonadota</taxon>
        <taxon>environmental samples</taxon>
    </lineage>
</organism>
<dbReference type="AlphaFoldDB" id="A0A6J4NE40"/>
<dbReference type="SUPFAM" id="SSF56059">
    <property type="entry name" value="Glutathione synthetase ATP-binding domain-like"/>
    <property type="match status" value="1"/>
</dbReference>
<dbReference type="Pfam" id="PF00391">
    <property type="entry name" value="PEP-utilizers"/>
    <property type="match status" value="1"/>
</dbReference>
<dbReference type="InterPro" id="IPR036637">
    <property type="entry name" value="Phosphohistidine_dom_sf"/>
</dbReference>
<keyword evidence="3" id="KW-0670">Pyruvate</keyword>
<dbReference type="Pfam" id="PF01326">
    <property type="entry name" value="PPDK_N"/>
    <property type="match status" value="1"/>
</dbReference>
<dbReference type="InterPro" id="IPR051549">
    <property type="entry name" value="PEP_Utilizing_Enz"/>
</dbReference>
<dbReference type="Gene3D" id="3.30.1490.20">
    <property type="entry name" value="ATP-grasp fold, A domain"/>
    <property type="match status" value="1"/>
</dbReference>
<feature type="domain" description="PEP-utilising enzyme mobile" evidence="1">
    <location>
        <begin position="819"/>
        <end position="887"/>
    </location>
</feature>
<dbReference type="Gene3D" id="3.30.470.20">
    <property type="entry name" value="ATP-grasp fold, B domain"/>
    <property type="match status" value="1"/>
</dbReference>
<dbReference type="InterPro" id="IPR013815">
    <property type="entry name" value="ATP_grasp_subdomain_1"/>
</dbReference>
<protein>
    <submittedName>
        <fullName evidence="3">Pyruvate-utilizing enzyme, similar to phosphoenolpyruvate synthase</fullName>
    </submittedName>
</protein>
<dbReference type="GO" id="GO:0016301">
    <property type="term" value="F:kinase activity"/>
    <property type="evidence" value="ECO:0007669"/>
    <property type="project" value="InterPro"/>
</dbReference>